<reference evidence="2" key="3">
    <citation type="submission" date="2025-09" db="UniProtKB">
        <authorList>
            <consortium name="Ensembl"/>
        </authorList>
    </citation>
    <scope>IDENTIFICATION</scope>
</reference>
<evidence type="ECO:0000313" key="2">
    <source>
        <dbReference type="Ensembl" id="ENSMZEP00005001747.1"/>
    </source>
</evidence>
<evidence type="ECO:0000256" key="1">
    <source>
        <dbReference type="SAM" id="MobiDB-lite"/>
    </source>
</evidence>
<evidence type="ECO:0000313" key="3">
    <source>
        <dbReference type="Proteomes" id="UP000265160"/>
    </source>
</evidence>
<dbReference type="STRING" id="106582.ENSMZEP00005001747"/>
<name>A0A3P9AWE9_9CICH</name>
<sequence length="367" mass="41325">MAHAHSQRNLLTNFTQTSHWADMSEEEEKKNSTQTELLVIGEAAPKKLLTTPLSNDPVSHRITDMALDIQHHPLMSQMVHCCWFLFNCVGVCSDGAASITGRHHGVIRQILDRAPVAKWTHCVLHCESLAAKNMLPEFHDVMDVSVKTINFIKNNAVNSSCFAELCEDMEADHVHLLCHSEVTLNTTGLFLQRKKISSCTLLLNSNMFFIADKVEAFKRKLALWTKRVQEKTMDMFPLLSHILENSPQVKVSDSVDEYFPEDPREAHMWILDPFSIRELSTDSTLKLQWGKLGLGSFWIAVSKEYLCLALRAVKLLLPFTTTYHQDQSPKQIQSNSGSYSESDPFLHSTQTGSDGVSGKGELPETNV</sequence>
<reference evidence="2" key="2">
    <citation type="submission" date="2025-08" db="UniProtKB">
        <authorList>
            <consortium name="Ensembl"/>
        </authorList>
    </citation>
    <scope>IDENTIFICATION</scope>
</reference>
<dbReference type="Ensembl" id="ENSMZET00005001841.1">
    <property type="protein sequence ID" value="ENSMZEP00005001747.1"/>
    <property type="gene ID" value="ENSMZEG00005001425.1"/>
</dbReference>
<reference evidence="2 3" key="1">
    <citation type="journal article" date="2014" name="Nature">
        <title>The genomic substrate for adaptive radiation in African cichlid fish.</title>
        <authorList>
            <person name="Brawand D."/>
            <person name="Wagner C.E."/>
            <person name="Li Y.I."/>
            <person name="Malinsky M."/>
            <person name="Keller I."/>
            <person name="Fan S."/>
            <person name="Simakov O."/>
            <person name="Ng A.Y."/>
            <person name="Lim Z.W."/>
            <person name="Bezault E."/>
            <person name="Turner-Maier J."/>
            <person name="Johnson J."/>
            <person name="Alcazar R."/>
            <person name="Noh H.J."/>
            <person name="Russell P."/>
            <person name="Aken B."/>
            <person name="Alfoldi J."/>
            <person name="Amemiya C."/>
            <person name="Azzouzi N."/>
            <person name="Baroiller J.F."/>
            <person name="Barloy-Hubler F."/>
            <person name="Berlin A."/>
            <person name="Bloomquist R."/>
            <person name="Carleton K.L."/>
            <person name="Conte M.A."/>
            <person name="D'Cotta H."/>
            <person name="Eshel O."/>
            <person name="Gaffney L."/>
            <person name="Galibert F."/>
            <person name="Gante H.F."/>
            <person name="Gnerre S."/>
            <person name="Greuter L."/>
            <person name="Guyon R."/>
            <person name="Haddad N.S."/>
            <person name="Haerty W."/>
            <person name="Harris R.M."/>
            <person name="Hofmann H.A."/>
            <person name="Hourlier T."/>
            <person name="Hulata G."/>
            <person name="Jaffe D.B."/>
            <person name="Lara M."/>
            <person name="Lee A.P."/>
            <person name="MacCallum I."/>
            <person name="Mwaiko S."/>
            <person name="Nikaido M."/>
            <person name="Nishihara H."/>
            <person name="Ozouf-Costaz C."/>
            <person name="Penman D.J."/>
            <person name="Przybylski D."/>
            <person name="Rakotomanga M."/>
            <person name="Renn S.C.P."/>
            <person name="Ribeiro F.J."/>
            <person name="Ron M."/>
            <person name="Salzburger W."/>
            <person name="Sanchez-Pulido L."/>
            <person name="Santos M.E."/>
            <person name="Searle S."/>
            <person name="Sharpe T."/>
            <person name="Swofford R."/>
            <person name="Tan F.J."/>
            <person name="Williams L."/>
            <person name="Young S."/>
            <person name="Yin S."/>
            <person name="Okada N."/>
            <person name="Kocher T.D."/>
            <person name="Miska E.A."/>
            <person name="Lander E.S."/>
            <person name="Venkatesh B."/>
            <person name="Fernald R.D."/>
            <person name="Meyer A."/>
            <person name="Ponting C.P."/>
            <person name="Streelman J.T."/>
            <person name="Lindblad-Toh K."/>
            <person name="Seehausen O."/>
            <person name="Di Palma F."/>
        </authorList>
    </citation>
    <scope>NUCLEOTIDE SEQUENCE</scope>
</reference>
<protein>
    <recommendedName>
        <fullName evidence="4">DUF4371 domain-containing protein</fullName>
    </recommendedName>
</protein>
<dbReference type="PANTHER" id="PTHR45913">
    <property type="entry name" value="EPM2A-INTERACTING PROTEIN 1"/>
    <property type="match status" value="1"/>
</dbReference>
<dbReference type="PANTHER" id="PTHR45913:SF19">
    <property type="entry name" value="LOW QUALITY PROTEIN: ZINC FINGER BED DOMAIN-CONTAINING PROTEIN 5-LIKE"/>
    <property type="match status" value="1"/>
</dbReference>
<keyword evidence="3" id="KW-1185">Reference proteome</keyword>
<accession>A0A3P9AWE9</accession>
<evidence type="ECO:0008006" key="4">
    <source>
        <dbReference type="Google" id="ProtNLM"/>
    </source>
</evidence>
<dbReference type="AlphaFoldDB" id="A0A3P9AWE9"/>
<feature type="compositionally biased region" description="Polar residues" evidence="1">
    <location>
        <begin position="327"/>
        <end position="354"/>
    </location>
</feature>
<proteinExistence type="predicted"/>
<organism evidence="2 3">
    <name type="scientific">Maylandia zebra</name>
    <name type="common">zebra mbuna</name>
    <dbReference type="NCBI Taxonomy" id="106582"/>
    <lineage>
        <taxon>Eukaryota</taxon>
        <taxon>Metazoa</taxon>
        <taxon>Chordata</taxon>
        <taxon>Craniata</taxon>
        <taxon>Vertebrata</taxon>
        <taxon>Euteleostomi</taxon>
        <taxon>Actinopterygii</taxon>
        <taxon>Neopterygii</taxon>
        <taxon>Teleostei</taxon>
        <taxon>Neoteleostei</taxon>
        <taxon>Acanthomorphata</taxon>
        <taxon>Ovalentaria</taxon>
        <taxon>Cichlomorphae</taxon>
        <taxon>Cichliformes</taxon>
        <taxon>Cichlidae</taxon>
        <taxon>African cichlids</taxon>
        <taxon>Pseudocrenilabrinae</taxon>
        <taxon>Haplochromini</taxon>
        <taxon>Maylandia</taxon>
        <taxon>Maylandia zebra complex</taxon>
    </lineage>
</organism>
<dbReference type="Proteomes" id="UP000265160">
    <property type="component" value="LG6"/>
</dbReference>
<dbReference type="GeneTree" id="ENSGT00940000160807"/>
<feature type="region of interest" description="Disordered" evidence="1">
    <location>
        <begin position="327"/>
        <end position="367"/>
    </location>
</feature>